<dbReference type="AlphaFoldDB" id="A0AAV4TIR7"/>
<dbReference type="EMBL" id="BPLR01011431">
    <property type="protein sequence ID" value="GIY46508.1"/>
    <property type="molecule type" value="Genomic_DNA"/>
</dbReference>
<protein>
    <submittedName>
        <fullName evidence="1">Uncharacterized protein</fullName>
    </submittedName>
</protein>
<evidence type="ECO:0000313" key="1">
    <source>
        <dbReference type="EMBL" id="GIY46508.1"/>
    </source>
</evidence>
<gene>
    <name evidence="1" type="ORF">CEXT_550511</name>
</gene>
<accession>A0AAV4TIR7</accession>
<proteinExistence type="predicted"/>
<sequence length="91" mass="10229">MFNANIFSSSKPSVRSVKVLARFMIKDYFAVPLVKKLRVIMPSQLIVCSIFASTRGIPFNFRQPSEFRMTAIYENHAGLPLSLGTLFTNLG</sequence>
<organism evidence="1 2">
    <name type="scientific">Caerostris extrusa</name>
    <name type="common">Bark spider</name>
    <name type="synonym">Caerostris bankana</name>
    <dbReference type="NCBI Taxonomy" id="172846"/>
    <lineage>
        <taxon>Eukaryota</taxon>
        <taxon>Metazoa</taxon>
        <taxon>Ecdysozoa</taxon>
        <taxon>Arthropoda</taxon>
        <taxon>Chelicerata</taxon>
        <taxon>Arachnida</taxon>
        <taxon>Araneae</taxon>
        <taxon>Araneomorphae</taxon>
        <taxon>Entelegynae</taxon>
        <taxon>Araneoidea</taxon>
        <taxon>Araneidae</taxon>
        <taxon>Caerostris</taxon>
    </lineage>
</organism>
<name>A0AAV4TIR7_CAEEX</name>
<dbReference type="Proteomes" id="UP001054945">
    <property type="component" value="Unassembled WGS sequence"/>
</dbReference>
<keyword evidence="2" id="KW-1185">Reference proteome</keyword>
<evidence type="ECO:0000313" key="2">
    <source>
        <dbReference type="Proteomes" id="UP001054945"/>
    </source>
</evidence>
<comment type="caution">
    <text evidence="1">The sequence shown here is derived from an EMBL/GenBank/DDBJ whole genome shotgun (WGS) entry which is preliminary data.</text>
</comment>
<reference evidence="1 2" key="1">
    <citation type="submission" date="2021-06" db="EMBL/GenBank/DDBJ databases">
        <title>Caerostris extrusa draft genome.</title>
        <authorList>
            <person name="Kono N."/>
            <person name="Arakawa K."/>
        </authorList>
    </citation>
    <scope>NUCLEOTIDE SEQUENCE [LARGE SCALE GENOMIC DNA]</scope>
</reference>